<dbReference type="AlphaFoldDB" id="A0A2W5PJL6"/>
<dbReference type="EMBL" id="QFQI01000001">
    <property type="protein sequence ID" value="PZQ62965.1"/>
    <property type="molecule type" value="Genomic_DNA"/>
</dbReference>
<feature type="domain" description="Insertion element IS150 protein InsJ-like helix-turn-helix" evidence="1">
    <location>
        <begin position="10"/>
        <end position="47"/>
    </location>
</feature>
<protein>
    <recommendedName>
        <fullName evidence="1">Insertion element IS150 protein InsJ-like helix-turn-helix domain-containing protein</fullName>
    </recommendedName>
</protein>
<dbReference type="InterPro" id="IPR009057">
    <property type="entry name" value="Homeodomain-like_sf"/>
</dbReference>
<comment type="caution">
    <text evidence="2">The sequence shown here is derived from an EMBL/GenBank/DDBJ whole genome shotgun (WGS) entry which is preliminary data.</text>
</comment>
<dbReference type="InterPro" id="IPR055247">
    <property type="entry name" value="InsJ-like_HTH"/>
</dbReference>
<dbReference type="InterPro" id="IPR036388">
    <property type="entry name" value="WH-like_DNA-bd_sf"/>
</dbReference>
<dbReference type="Gene3D" id="1.10.10.10">
    <property type="entry name" value="Winged helix-like DNA-binding domain superfamily/Winged helix DNA-binding domain"/>
    <property type="match status" value="1"/>
</dbReference>
<gene>
    <name evidence="2" type="ORF">DI544_01905</name>
</gene>
<organism evidence="2 3">
    <name type="scientific">Sphingomonas taxi</name>
    <dbReference type="NCBI Taxonomy" id="1549858"/>
    <lineage>
        <taxon>Bacteria</taxon>
        <taxon>Pseudomonadati</taxon>
        <taxon>Pseudomonadota</taxon>
        <taxon>Alphaproteobacteria</taxon>
        <taxon>Sphingomonadales</taxon>
        <taxon>Sphingomonadaceae</taxon>
        <taxon>Sphingomonas</taxon>
    </lineage>
</organism>
<name>A0A2W5PJL6_9SPHN</name>
<evidence type="ECO:0000259" key="1">
    <source>
        <dbReference type="Pfam" id="PF13518"/>
    </source>
</evidence>
<dbReference type="Pfam" id="PF13518">
    <property type="entry name" value="HTH_28"/>
    <property type="match status" value="1"/>
</dbReference>
<sequence length="120" mass="13423">MGKAYSDDLRQRVVAAMAAGRSCREVGVAFDVAPSTAGNWWRRYRSESSHAARAMGGDRRSKLLEQAGWIGERLAEVPELTLGEVRSDLAARGIEVSYASVWRTVRKLGLRHKKKDHLRD</sequence>
<dbReference type="Proteomes" id="UP000249229">
    <property type="component" value="Unassembled WGS sequence"/>
</dbReference>
<evidence type="ECO:0000313" key="3">
    <source>
        <dbReference type="Proteomes" id="UP000249229"/>
    </source>
</evidence>
<accession>A0A2W5PJL6</accession>
<reference evidence="2 3" key="1">
    <citation type="submission" date="2017-08" db="EMBL/GenBank/DDBJ databases">
        <title>Infants hospitalized years apart are colonized by the same room-sourced microbial strains.</title>
        <authorList>
            <person name="Brooks B."/>
            <person name="Olm M.R."/>
            <person name="Firek B.A."/>
            <person name="Baker R."/>
            <person name="Thomas B.C."/>
            <person name="Morowitz M.J."/>
            <person name="Banfield J.F."/>
        </authorList>
    </citation>
    <scope>NUCLEOTIDE SEQUENCE [LARGE SCALE GENOMIC DNA]</scope>
    <source>
        <strain evidence="2">S2_005_001_R1_22</strain>
    </source>
</reference>
<evidence type="ECO:0000313" key="2">
    <source>
        <dbReference type="EMBL" id="PZQ62965.1"/>
    </source>
</evidence>
<proteinExistence type="predicted"/>
<dbReference type="SUPFAM" id="SSF46689">
    <property type="entry name" value="Homeodomain-like"/>
    <property type="match status" value="1"/>
</dbReference>